<evidence type="ECO:0000256" key="1">
    <source>
        <dbReference type="SAM" id="MobiDB-lite"/>
    </source>
</evidence>
<accession>A0A0E0L7E3</accession>
<name>A0A0E0L7E3_ORYPU</name>
<sequence length="146" mass="15626">MKVLCPKLGIMKGEGCLHWSKCMWLEKKLKQDRRAIHIVFFFKGVARGVATTAGVQVGGGVVAKLPDLNKENRLYEIVTIRGEKGLVGVFTLGKECNGEAANRGKGEVAGSGWGRWEGEGGAGRGGSDRIQGRLASGEIGVGMRRD</sequence>
<proteinExistence type="predicted"/>
<feature type="region of interest" description="Disordered" evidence="1">
    <location>
        <begin position="112"/>
        <end position="131"/>
    </location>
</feature>
<evidence type="ECO:0000313" key="2">
    <source>
        <dbReference type="EnsemblPlants" id="OPUNC06G01930.1"/>
    </source>
</evidence>
<dbReference type="Gramene" id="OPUNC06G01930.1">
    <property type="protein sequence ID" value="OPUNC06G01930.1"/>
    <property type="gene ID" value="OPUNC06G01930"/>
</dbReference>
<evidence type="ECO:0000313" key="3">
    <source>
        <dbReference type="Proteomes" id="UP000026962"/>
    </source>
</evidence>
<organism evidence="2">
    <name type="scientific">Oryza punctata</name>
    <name type="common">Red rice</name>
    <dbReference type="NCBI Taxonomy" id="4537"/>
    <lineage>
        <taxon>Eukaryota</taxon>
        <taxon>Viridiplantae</taxon>
        <taxon>Streptophyta</taxon>
        <taxon>Embryophyta</taxon>
        <taxon>Tracheophyta</taxon>
        <taxon>Spermatophyta</taxon>
        <taxon>Magnoliopsida</taxon>
        <taxon>Liliopsida</taxon>
        <taxon>Poales</taxon>
        <taxon>Poaceae</taxon>
        <taxon>BOP clade</taxon>
        <taxon>Oryzoideae</taxon>
        <taxon>Oryzeae</taxon>
        <taxon>Oryzinae</taxon>
        <taxon>Oryza</taxon>
    </lineage>
</organism>
<dbReference type="AlphaFoldDB" id="A0A0E0L7E3"/>
<reference evidence="2" key="1">
    <citation type="submission" date="2015-04" db="UniProtKB">
        <authorList>
            <consortium name="EnsemblPlants"/>
        </authorList>
    </citation>
    <scope>IDENTIFICATION</scope>
</reference>
<reference evidence="2" key="2">
    <citation type="submission" date="2018-05" db="EMBL/GenBank/DDBJ databases">
        <title>OpunRS2 (Oryza punctata Reference Sequence Version 2).</title>
        <authorList>
            <person name="Zhang J."/>
            <person name="Kudrna D."/>
            <person name="Lee S."/>
            <person name="Talag J."/>
            <person name="Welchert J."/>
            <person name="Wing R.A."/>
        </authorList>
    </citation>
    <scope>NUCLEOTIDE SEQUENCE [LARGE SCALE GENOMIC DNA]</scope>
</reference>
<dbReference type="Proteomes" id="UP000026962">
    <property type="component" value="Chromosome 6"/>
</dbReference>
<keyword evidence="3" id="KW-1185">Reference proteome</keyword>
<dbReference type="EnsemblPlants" id="OPUNC06G01930.1">
    <property type="protein sequence ID" value="OPUNC06G01930.1"/>
    <property type="gene ID" value="OPUNC06G01930"/>
</dbReference>
<dbReference type="HOGENOM" id="CLU_1780457_0_0_1"/>
<protein>
    <submittedName>
        <fullName evidence="2">Uncharacterized protein</fullName>
    </submittedName>
</protein>
<feature type="compositionally biased region" description="Gly residues" evidence="1">
    <location>
        <begin position="112"/>
        <end position="125"/>
    </location>
</feature>